<dbReference type="AlphaFoldDB" id="A0A0C2EFB6"/>
<accession>A0A0C2EFB6</accession>
<dbReference type="Proteomes" id="UP000035068">
    <property type="component" value="Unassembled WGS sequence"/>
</dbReference>
<proteinExistence type="predicted"/>
<evidence type="ECO:0008006" key="3">
    <source>
        <dbReference type="Google" id="ProtNLM"/>
    </source>
</evidence>
<dbReference type="InterPro" id="IPR035093">
    <property type="entry name" value="RelE/ParE_toxin_dom_sf"/>
</dbReference>
<evidence type="ECO:0000313" key="2">
    <source>
        <dbReference type="Proteomes" id="UP000035068"/>
    </source>
</evidence>
<protein>
    <recommendedName>
        <fullName evidence="3">Plasmid stabilization protein</fullName>
    </recommendedName>
</protein>
<dbReference type="RefSeq" id="WP_040095165.1">
    <property type="nucleotide sequence ID" value="NZ_JWJD01000001.1"/>
</dbReference>
<gene>
    <name evidence="1" type="ORF">GFER_00685</name>
</gene>
<evidence type="ECO:0000313" key="1">
    <source>
        <dbReference type="EMBL" id="KIH77308.1"/>
    </source>
</evidence>
<dbReference type="Gene3D" id="3.30.2310.20">
    <property type="entry name" value="RelE-like"/>
    <property type="match status" value="1"/>
</dbReference>
<reference evidence="1 2" key="1">
    <citation type="submission" date="2014-12" db="EMBL/GenBank/DDBJ databases">
        <title>Genomes of Geoalkalibacter ferrihydriticus and Geoalkalibacter subterraneus, two haloalkaliphilic metal-reducing members of the Geobacteraceae.</title>
        <authorList>
            <person name="Badalamenti J.P."/>
            <person name="Torres C.I."/>
            <person name="Krajmalnik-Brown R."/>
            <person name="Bond D.R."/>
        </authorList>
    </citation>
    <scope>NUCLEOTIDE SEQUENCE [LARGE SCALE GENOMIC DNA]</scope>
    <source>
        <strain evidence="1 2">DSM 17813</strain>
    </source>
</reference>
<sequence>MKINDVFILEEAVDDMSEGKDFYNLREFGVGEYFWDSLISDIESLIIYAGIHKRGFGLYKMFAKRFPYAIYYEIENNFAYVVAVLPMRRDPAWIVEQIGDRR</sequence>
<comment type="caution">
    <text evidence="1">The sequence shown here is derived from an EMBL/GenBank/DDBJ whole genome shotgun (WGS) entry which is preliminary data.</text>
</comment>
<name>A0A0C2EFB6_9BACT</name>
<organism evidence="1 2">
    <name type="scientific">Geoalkalibacter ferrihydriticus DSM 17813</name>
    <dbReference type="NCBI Taxonomy" id="1121915"/>
    <lineage>
        <taxon>Bacteria</taxon>
        <taxon>Pseudomonadati</taxon>
        <taxon>Thermodesulfobacteriota</taxon>
        <taxon>Desulfuromonadia</taxon>
        <taxon>Desulfuromonadales</taxon>
        <taxon>Geoalkalibacteraceae</taxon>
        <taxon>Geoalkalibacter</taxon>
    </lineage>
</organism>
<dbReference type="EMBL" id="JWJD01000001">
    <property type="protein sequence ID" value="KIH77308.1"/>
    <property type="molecule type" value="Genomic_DNA"/>
</dbReference>
<keyword evidence="2" id="KW-1185">Reference proteome</keyword>